<name>A0ABM8GIM6_9MICO</name>
<reference evidence="3" key="1">
    <citation type="journal article" date="2019" name="Int. J. Syst. Evol. Microbiol.">
        <title>The Global Catalogue of Microorganisms (GCM) 10K type strain sequencing project: providing services to taxonomists for standard genome sequencing and annotation.</title>
        <authorList>
            <consortium name="The Broad Institute Genomics Platform"/>
            <consortium name="The Broad Institute Genome Sequencing Center for Infectious Disease"/>
            <person name="Wu L."/>
            <person name="Ma J."/>
        </authorList>
    </citation>
    <scope>NUCLEOTIDE SEQUENCE [LARGE SCALE GENOMIC DNA]</scope>
    <source>
        <strain evidence="3">NBRC 108728</strain>
    </source>
</reference>
<protein>
    <submittedName>
        <fullName evidence="2">Uncharacterized protein</fullName>
    </submittedName>
</protein>
<dbReference type="RefSeq" id="WP_286345222.1">
    <property type="nucleotide sequence ID" value="NZ_AP027732.1"/>
</dbReference>
<dbReference type="EMBL" id="AP027732">
    <property type="protein sequence ID" value="BDZ48204.1"/>
    <property type="molecule type" value="Genomic_DNA"/>
</dbReference>
<sequence length="54" mass="6196">MSESTTDDATRHEREEEEVREALLGDASERNTAWLFEQLGEPGIALLHDRDPRD</sequence>
<keyword evidence="3" id="KW-1185">Reference proteome</keyword>
<dbReference type="Proteomes" id="UP001321486">
    <property type="component" value="Chromosome"/>
</dbReference>
<gene>
    <name evidence="2" type="ORF">GCM10025867_04450</name>
</gene>
<evidence type="ECO:0000256" key="1">
    <source>
        <dbReference type="SAM" id="MobiDB-lite"/>
    </source>
</evidence>
<evidence type="ECO:0000313" key="3">
    <source>
        <dbReference type="Proteomes" id="UP001321486"/>
    </source>
</evidence>
<accession>A0ABM8GIM6</accession>
<evidence type="ECO:0000313" key="2">
    <source>
        <dbReference type="EMBL" id="BDZ48204.1"/>
    </source>
</evidence>
<feature type="compositionally biased region" description="Basic and acidic residues" evidence="1">
    <location>
        <begin position="20"/>
        <end position="29"/>
    </location>
</feature>
<proteinExistence type="predicted"/>
<organism evidence="2 3">
    <name type="scientific">Frondihabitans sucicola</name>
    <dbReference type="NCBI Taxonomy" id="1268041"/>
    <lineage>
        <taxon>Bacteria</taxon>
        <taxon>Bacillati</taxon>
        <taxon>Actinomycetota</taxon>
        <taxon>Actinomycetes</taxon>
        <taxon>Micrococcales</taxon>
        <taxon>Microbacteriaceae</taxon>
        <taxon>Frondihabitans</taxon>
    </lineage>
</organism>
<feature type="region of interest" description="Disordered" evidence="1">
    <location>
        <begin position="1"/>
        <end position="30"/>
    </location>
</feature>